<reference evidence="3" key="1">
    <citation type="submission" date="2023-07" db="EMBL/GenBank/DDBJ databases">
        <title>Novel Mycoplasma species identified in domestic and wild animals.</title>
        <authorList>
            <person name="Volokhov D.V."/>
            <person name="Furtak V.A."/>
            <person name="Zagorodnyaya T.A."/>
        </authorList>
    </citation>
    <scope>NUCLEOTIDE SEQUENCE [LARGE SCALE GENOMIC DNA]</scope>
    <source>
        <strain evidence="3">92-19</strain>
    </source>
</reference>
<evidence type="ECO:0000256" key="1">
    <source>
        <dbReference type="SAM" id="Phobius"/>
    </source>
</evidence>
<dbReference type="Proteomes" id="UP001209076">
    <property type="component" value="Unassembled WGS sequence"/>
</dbReference>
<keyword evidence="1" id="KW-0472">Membrane</keyword>
<keyword evidence="1" id="KW-0812">Transmembrane</keyword>
<protein>
    <submittedName>
        <fullName evidence="2">Uncharacterized protein</fullName>
    </submittedName>
</protein>
<organism evidence="2 3">
    <name type="scientific">Paracholeplasma vituli</name>
    <dbReference type="NCBI Taxonomy" id="69473"/>
    <lineage>
        <taxon>Bacteria</taxon>
        <taxon>Bacillati</taxon>
        <taxon>Mycoplasmatota</taxon>
        <taxon>Mollicutes</taxon>
        <taxon>Acholeplasmatales</taxon>
        <taxon>Acholeplasmataceae</taxon>
        <taxon>Paracholeplasma</taxon>
    </lineage>
</organism>
<evidence type="ECO:0000313" key="3">
    <source>
        <dbReference type="Proteomes" id="UP001209076"/>
    </source>
</evidence>
<feature type="transmembrane region" description="Helical" evidence="1">
    <location>
        <begin position="218"/>
        <end position="242"/>
    </location>
</feature>
<comment type="caution">
    <text evidence="2">The sequence shown here is derived from an EMBL/GenBank/DDBJ whole genome shotgun (WGS) entry which is preliminary data.</text>
</comment>
<dbReference type="EMBL" id="JAOEGN010000001">
    <property type="protein sequence ID" value="MCU0104224.1"/>
    <property type="molecule type" value="Genomic_DNA"/>
</dbReference>
<keyword evidence="1" id="KW-1133">Transmembrane helix</keyword>
<dbReference type="RefSeq" id="WP_262095441.1">
    <property type="nucleotide sequence ID" value="NZ_JAOEGN010000001.1"/>
</dbReference>
<keyword evidence="3" id="KW-1185">Reference proteome</keyword>
<sequence length="249" mass="29259">MKIFARIVYALFMVTLFWFTLNTASNMVTERYIDEYVIPDLESTDPDYLYFYNSVPTYNHRTPLYSLDTENLSVRFFEVVVKKGNALDEYVYVLFHKRDGFDNTLDHYLKIEGFTDQPIEYAQGQIYDVLVMVNLEQVYIPKSLIENNLNKVWSIMTVSEVEDVEDETVFSFTPTQEKPFEVKAALLEYQETHGELPKKELESNQIYYYAQPDYSKYFIVYTTALSIYGVVFAVSLIGLMVYDLKRKKA</sequence>
<gene>
    <name evidence="2" type="ORF">N7603_00920</name>
</gene>
<evidence type="ECO:0000313" key="2">
    <source>
        <dbReference type="EMBL" id="MCU0104224.1"/>
    </source>
</evidence>
<proteinExistence type="predicted"/>
<accession>A0ABT2PV62</accession>
<name>A0ABT2PV62_9MOLU</name>